<feature type="region of interest" description="Disordered" evidence="1">
    <location>
        <begin position="507"/>
        <end position="526"/>
    </location>
</feature>
<dbReference type="Gene3D" id="1.20.1280.50">
    <property type="match status" value="1"/>
</dbReference>
<sequence>MKWFKKKKSRTLEPVEVLPRSNSLAPHGTPPVSSQLLAKLPGPLLERIFSFVCPHTQDETYESCEQSAVDVGDTCMLCDLRDLAHCAQVSRKWRVHASNVQYHSIRIDAVHYCPLEEILAERRKRRSRMNRNAEPEDTAQARLKLLCRTLGNDQGGFALNVQFLKTPYMTRETCKPDLARAVHVTPNLRYVDLPEGLFTDDPSCHALKAEIQARCPDLRKMCYMGGAEKSLEMLASGRIWTNLEVLELSRLNMDPTILRMVLGSLPQLHALKVSDMKAFDDDLFKYSDNLPPWPPLAELIFENTPNLTAEGLIAYLFRSDTQDSLKTLSLTTTGVHPSTLQRILSVAPALQHLSLIDTVSTSFPGNQNVQPLNSTSLKIFHYEITSATSANIYTSTTASYYDYLRSSLLSGGLPKLKELYVRDPDFADSLIDLALPPPPFGHSPSASQDRNPFHHNQTSRPLSSNNPFLSPSSPNSPSSLPSPRGLPSSLAVYSKGLEEMEWNFSRVQPPTLPGRRGSATTPRPVSSYGLENLRAWKDERGGVRKSVVVGNGWGGFLAVPVDGGGAGGRPSSSAGERGKKSGSSYDMFR</sequence>
<gene>
    <name evidence="2" type="ORF">K444DRAFT_543043</name>
</gene>
<evidence type="ECO:0008006" key="4">
    <source>
        <dbReference type="Google" id="ProtNLM"/>
    </source>
</evidence>
<name>A0A2J6SPU9_9HELO</name>
<keyword evidence="3" id="KW-1185">Reference proteome</keyword>
<dbReference type="SUPFAM" id="SSF52047">
    <property type="entry name" value="RNI-like"/>
    <property type="match status" value="1"/>
</dbReference>
<dbReference type="Gene3D" id="3.80.10.10">
    <property type="entry name" value="Ribonuclease Inhibitor"/>
    <property type="match status" value="1"/>
</dbReference>
<dbReference type="GeneID" id="36584012"/>
<protein>
    <recommendedName>
        <fullName evidence="4">F-box domain-containing protein</fullName>
    </recommendedName>
</protein>
<dbReference type="EMBL" id="KZ613895">
    <property type="protein sequence ID" value="PMD52750.1"/>
    <property type="molecule type" value="Genomic_DNA"/>
</dbReference>
<dbReference type="AlphaFoldDB" id="A0A2J6SPU9"/>
<dbReference type="OrthoDB" id="5405297at2759"/>
<dbReference type="InParanoid" id="A0A2J6SPU9"/>
<dbReference type="STRING" id="1095630.A0A2J6SPU9"/>
<dbReference type="SUPFAM" id="SSF81383">
    <property type="entry name" value="F-box domain"/>
    <property type="match status" value="1"/>
</dbReference>
<dbReference type="RefSeq" id="XP_024729654.1">
    <property type="nucleotide sequence ID" value="XM_024875933.1"/>
</dbReference>
<feature type="compositionally biased region" description="Low complexity" evidence="1">
    <location>
        <begin position="459"/>
        <end position="487"/>
    </location>
</feature>
<evidence type="ECO:0000313" key="2">
    <source>
        <dbReference type="EMBL" id="PMD52750.1"/>
    </source>
</evidence>
<evidence type="ECO:0000313" key="3">
    <source>
        <dbReference type="Proteomes" id="UP000235371"/>
    </source>
</evidence>
<feature type="compositionally biased region" description="Polar residues" evidence="1">
    <location>
        <begin position="444"/>
        <end position="458"/>
    </location>
</feature>
<feature type="region of interest" description="Disordered" evidence="1">
    <location>
        <begin position="437"/>
        <end position="487"/>
    </location>
</feature>
<evidence type="ECO:0000256" key="1">
    <source>
        <dbReference type="SAM" id="MobiDB-lite"/>
    </source>
</evidence>
<organism evidence="2 3">
    <name type="scientific">Hyaloscypha bicolor E</name>
    <dbReference type="NCBI Taxonomy" id="1095630"/>
    <lineage>
        <taxon>Eukaryota</taxon>
        <taxon>Fungi</taxon>
        <taxon>Dikarya</taxon>
        <taxon>Ascomycota</taxon>
        <taxon>Pezizomycotina</taxon>
        <taxon>Leotiomycetes</taxon>
        <taxon>Helotiales</taxon>
        <taxon>Hyaloscyphaceae</taxon>
        <taxon>Hyaloscypha</taxon>
        <taxon>Hyaloscypha bicolor</taxon>
    </lineage>
</organism>
<reference evidence="2 3" key="1">
    <citation type="submission" date="2016-04" db="EMBL/GenBank/DDBJ databases">
        <title>A degradative enzymes factory behind the ericoid mycorrhizal symbiosis.</title>
        <authorList>
            <consortium name="DOE Joint Genome Institute"/>
            <person name="Martino E."/>
            <person name="Morin E."/>
            <person name="Grelet G."/>
            <person name="Kuo A."/>
            <person name="Kohler A."/>
            <person name="Daghino S."/>
            <person name="Barry K."/>
            <person name="Choi C."/>
            <person name="Cichocki N."/>
            <person name="Clum A."/>
            <person name="Copeland A."/>
            <person name="Hainaut M."/>
            <person name="Haridas S."/>
            <person name="Labutti K."/>
            <person name="Lindquist E."/>
            <person name="Lipzen A."/>
            <person name="Khouja H.-R."/>
            <person name="Murat C."/>
            <person name="Ohm R."/>
            <person name="Olson A."/>
            <person name="Spatafora J."/>
            <person name="Veneault-Fourrey C."/>
            <person name="Henrissat B."/>
            <person name="Grigoriev I."/>
            <person name="Martin F."/>
            <person name="Perotto S."/>
        </authorList>
    </citation>
    <scope>NUCLEOTIDE SEQUENCE [LARGE SCALE GENOMIC DNA]</scope>
    <source>
        <strain evidence="2 3">E</strain>
    </source>
</reference>
<dbReference type="InterPro" id="IPR032675">
    <property type="entry name" value="LRR_dom_sf"/>
</dbReference>
<dbReference type="InterPro" id="IPR036047">
    <property type="entry name" value="F-box-like_dom_sf"/>
</dbReference>
<accession>A0A2J6SPU9</accession>
<feature type="region of interest" description="Disordered" evidence="1">
    <location>
        <begin position="560"/>
        <end position="589"/>
    </location>
</feature>
<proteinExistence type="predicted"/>
<dbReference type="Proteomes" id="UP000235371">
    <property type="component" value="Unassembled WGS sequence"/>
</dbReference>